<keyword evidence="2" id="KW-1185">Reference proteome</keyword>
<name>A0A0C9MI21_9FUNG</name>
<dbReference type="OrthoDB" id="3691720at2759"/>
<evidence type="ECO:0000313" key="2">
    <source>
        <dbReference type="Proteomes" id="UP000053815"/>
    </source>
</evidence>
<reference evidence="1" key="1">
    <citation type="submission" date="2014-09" db="EMBL/GenBank/DDBJ databases">
        <title>Draft genome sequence of an oleaginous Mucoromycotina fungus Mucor ambiguus NBRC6742.</title>
        <authorList>
            <person name="Takeda I."/>
            <person name="Yamane N."/>
            <person name="Morita T."/>
            <person name="Tamano K."/>
            <person name="Machida M."/>
            <person name="Baker S."/>
            <person name="Koike H."/>
        </authorList>
    </citation>
    <scope>NUCLEOTIDE SEQUENCE</scope>
    <source>
        <strain evidence="1">NBRC 6742</strain>
    </source>
</reference>
<protein>
    <recommendedName>
        <fullName evidence="3">Helicase</fullName>
    </recommendedName>
</protein>
<dbReference type="STRING" id="91626.A0A0C9MI21"/>
<dbReference type="GO" id="GO:0006260">
    <property type="term" value="P:DNA replication"/>
    <property type="evidence" value="ECO:0007669"/>
    <property type="project" value="TreeGrafter"/>
</dbReference>
<evidence type="ECO:0000313" key="1">
    <source>
        <dbReference type="EMBL" id="GAN06994.1"/>
    </source>
</evidence>
<accession>A0A0C9MI21</accession>
<dbReference type="AlphaFoldDB" id="A0A0C9MI21"/>
<dbReference type="InterPro" id="IPR027417">
    <property type="entry name" value="P-loop_NTPase"/>
</dbReference>
<dbReference type="PANTHER" id="PTHR23274:SF51">
    <property type="entry name" value="OS03G0423850 PROTEIN"/>
    <property type="match status" value="1"/>
</dbReference>
<dbReference type="PANTHER" id="PTHR23274">
    <property type="entry name" value="DNA HELICASE-RELATED"/>
    <property type="match status" value="1"/>
</dbReference>
<dbReference type="Proteomes" id="UP000053815">
    <property type="component" value="Unassembled WGS sequence"/>
</dbReference>
<evidence type="ECO:0008006" key="3">
    <source>
        <dbReference type="Google" id="ProtNLM"/>
    </source>
</evidence>
<sequence length="78" mass="8854">MLEQFPLKVSFALTINKSQGQSLTKVSLDLRSFVFMNGQLYVAMSIVTSAQRITILLPTNNPQTENEVYPKVLYRETT</sequence>
<proteinExistence type="predicted"/>
<dbReference type="EMBL" id="DF836433">
    <property type="protein sequence ID" value="GAN06994.1"/>
    <property type="molecule type" value="Genomic_DNA"/>
</dbReference>
<dbReference type="SUPFAM" id="SSF52540">
    <property type="entry name" value="P-loop containing nucleoside triphosphate hydrolases"/>
    <property type="match status" value="1"/>
</dbReference>
<organism evidence="1">
    <name type="scientific">Mucor ambiguus</name>
    <dbReference type="NCBI Taxonomy" id="91626"/>
    <lineage>
        <taxon>Eukaryota</taxon>
        <taxon>Fungi</taxon>
        <taxon>Fungi incertae sedis</taxon>
        <taxon>Mucoromycota</taxon>
        <taxon>Mucoromycotina</taxon>
        <taxon>Mucoromycetes</taxon>
        <taxon>Mucorales</taxon>
        <taxon>Mucorineae</taxon>
        <taxon>Mucoraceae</taxon>
        <taxon>Mucor</taxon>
    </lineage>
</organism>
<gene>
    <name evidence="1" type="ORF">MAM1_0144c06484</name>
</gene>
<dbReference type="GO" id="GO:0005657">
    <property type="term" value="C:replication fork"/>
    <property type="evidence" value="ECO:0007669"/>
    <property type="project" value="TreeGrafter"/>
</dbReference>